<dbReference type="InterPro" id="IPR042100">
    <property type="entry name" value="Bug_dom1"/>
</dbReference>
<dbReference type="PIRSF" id="PIRSF017082">
    <property type="entry name" value="YflP"/>
    <property type="match status" value="1"/>
</dbReference>
<dbReference type="AlphaFoldDB" id="A0A157MF79"/>
<sequence>MQRTPGCTCPYSDSPTAHPARALPRRAWLIKGVALAVAMTGACLASRPVLAADWPDKPVRVIVPFTAGGATDSIARAVSQRLGAIWKQSVVVENKPGAGGLVGAENVARADPDGYTLLLASGSMFTVNPFIYSSLPYSLKDFALISNVATGPMVVAVNPKLPIKDLQGLVDYVKQRPGKVNFGSAGVGTQTHMAAEQLADVAGLNAIHVPYKGESAAYADLMASHIDFVVGNIAALAPLVSSGRVRGLAVTGPTRSPMLPDVPTAAEAGLPKLQSQGWFALMAPAATPKDVVAKIQQGVNQALANTDTRRALEAQGSNATPSSPQQLAQTISTESVMWKAVVSRRNLKAN</sequence>
<accession>A0A157MF79</accession>
<dbReference type="Pfam" id="PF03401">
    <property type="entry name" value="TctC"/>
    <property type="match status" value="1"/>
</dbReference>
<dbReference type="CDD" id="cd07012">
    <property type="entry name" value="PBP2_Bug_TTT"/>
    <property type="match status" value="1"/>
</dbReference>
<dbReference type="Gene3D" id="3.40.190.150">
    <property type="entry name" value="Bordetella uptake gene, domain 1"/>
    <property type="match status" value="1"/>
</dbReference>
<protein>
    <submittedName>
        <fullName evidence="2">Lipoprotein</fullName>
    </submittedName>
</protein>
<dbReference type="SUPFAM" id="SSF53850">
    <property type="entry name" value="Periplasmic binding protein-like II"/>
    <property type="match status" value="1"/>
</dbReference>
<dbReference type="RefSeq" id="WP_235816811.1">
    <property type="nucleotide sequence ID" value="NZ_FKBS01000012.1"/>
</dbReference>
<name>A0A157MF79_9BORD</name>
<evidence type="ECO:0000313" key="3">
    <source>
        <dbReference type="Proteomes" id="UP000077037"/>
    </source>
</evidence>
<dbReference type="PANTHER" id="PTHR42928">
    <property type="entry name" value="TRICARBOXYLATE-BINDING PROTEIN"/>
    <property type="match status" value="1"/>
</dbReference>
<organism evidence="2 3">
    <name type="scientific">Bordetella ansorpii</name>
    <dbReference type="NCBI Taxonomy" id="288768"/>
    <lineage>
        <taxon>Bacteria</taxon>
        <taxon>Pseudomonadati</taxon>
        <taxon>Pseudomonadota</taxon>
        <taxon>Betaproteobacteria</taxon>
        <taxon>Burkholderiales</taxon>
        <taxon>Alcaligenaceae</taxon>
        <taxon>Bordetella</taxon>
    </lineage>
</organism>
<dbReference type="PANTHER" id="PTHR42928:SF5">
    <property type="entry name" value="BLR1237 PROTEIN"/>
    <property type="match status" value="1"/>
</dbReference>
<proteinExistence type="inferred from homology"/>
<evidence type="ECO:0000313" key="2">
    <source>
        <dbReference type="EMBL" id="SAI07354.1"/>
    </source>
</evidence>
<comment type="similarity">
    <text evidence="1">Belongs to the UPF0065 (bug) family.</text>
</comment>
<dbReference type="Gene3D" id="3.40.190.10">
    <property type="entry name" value="Periplasmic binding protein-like II"/>
    <property type="match status" value="1"/>
</dbReference>
<reference evidence="2 3" key="1">
    <citation type="submission" date="2016-03" db="EMBL/GenBank/DDBJ databases">
        <authorList>
            <consortium name="Pathogen Informatics"/>
        </authorList>
    </citation>
    <scope>NUCLEOTIDE SEQUENCE [LARGE SCALE GENOMIC DNA]</scope>
    <source>
        <strain evidence="2 3">NCTC13364</strain>
    </source>
</reference>
<dbReference type="EMBL" id="FKBS01000012">
    <property type="protein sequence ID" value="SAI07354.1"/>
    <property type="molecule type" value="Genomic_DNA"/>
</dbReference>
<evidence type="ECO:0000256" key="1">
    <source>
        <dbReference type="ARBA" id="ARBA00006987"/>
    </source>
</evidence>
<gene>
    <name evidence="2" type="ORF">SAMEA1982600_01209</name>
</gene>
<keyword evidence="2" id="KW-0449">Lipoprotein</keyword>
<dbReference type="InterPro" id="IPR005064">
    <property type="entry name" value="BUG"/>
</dbReference>
<dbReference type="Proteomes" id="UP000077037">
    <property type="component" value="Unassembled WGS sequence"/>
</dbReference>